<evidence type="ECO:0000313" key="2">
    <source>
        <dbReference type="EMBL" id="SDG11782.1"/>
    </source>
</evidence>
<dbReference type="CDD" id="cd00090">
    <property type="entry name" value="HTH_ARSR"/>
    <property type="match status" value="1"/>
</dbReference>
<keyword evidence="3" id="KW-1185">Reference proteome</keyword>
<dbReference type="PANTHER" id="PTHR36216:SF1">
    <property type="entry name" value="HTH ARSR-TYPE DOMAIN-CONTAINING PROTEIN"/>
    <property type="match status" value="1"/>
</dbReference>
<evidence type="ECO:0000313" key="3">
    <source>
        <dbReference type="Proteomes" id="UP000199259"/>
    </source>
</evidence>
<dbReference type="Proteomes" id="UP000199259">
    <property type="component" value="Unassembled WGS sequence"/>
</dbReference>
<dbReference type="InterPro" id="IPR011991">
    <property type="entry name" value="ArsR-like_HTH"/>
</dbReference>
<dbReference type="OrthoDB" id="28610at2157"/>
<sequence>MEFELETRKRIYELIRDSPGVHLRELTRRLDIVIGSLQYNLHYMEKKNMIYSIKDEDYVRYFVKDRKFGEDEQNILSFLRRTACRHILINLLQNGTMNNKELSDAVALSPSTVSWHLNKLAGSGVITKEKVGRISNFTVTDPELVAELLILYKESFLDSLLDSFIDMWELDKKKSKNDLQSV</sequence>
<name>A0A7Z7B123_9EURY</name>
<dbReference type="GO" id="GO:0003677">
    <property type="term" value="F:DNA binding"/>
    <property type="evidence" value="ECO:0007669"/>
    <property type="project" value="UniProtKB-KW"/>
</dbReference>
<evidence type="ECO:0000259" key="1">
    <source>
        <dbReference type="Pfam" id="PF24266"/>
    </source>
</evidence>
<reference evidence="2 3" key="1">
    <citation type="submission" date="2016-10" db="EMBL/GenBank/DDBJ databases">
        <authorList>
            <person name="Varghese N."/>
            <person name="Submissions S."/>
        </authorList>
    </citation>
    <scope>NUCLEOTIDE SEQUENCE [LARGE SCALE GENOMIC DNA]</scope>
    <source>
        <strain evidence="2 3">PL 12/M</strain>
    </source>
</reference>
<comment type="caution">
    <text evidence="2">The sequence shown here is derived from an EMBL/GenBank/DDBJ whole genome shotgun (WGS) entry which is preliminary data.</text>
</comment>
<dbReference type="InterPro" id="IPR056504">
    <property type="entry name" value="HTH_HVO_0163_N"/>
</dbReference>
<dbReference type="RefSeq" id="WP_091710495.1">
    <property type="nucleotide sequence ID" value="NZ_FNCA01000007.1"/>
</dbReference>
<proteinExistence type="predicted"/>
<organism evidence="2 3">
    <name type="scientific">Methanolobus vulcani</name>
    <dbReference type="NCBI Taxonomy" id="38026"/>
    <lineage>
        <taxon>Archaea</taxon>
        <taxon>Methanobacteriati</taxon>
        <taxon>Methanobacteriota</taxon>
        <taxon>Stenosarchaea group</taxon>
        <taxon>Methanomicrobia</taxon>
        <taxon>Methanosarcinales</taxon>
        <taxon>Methanosarcinaceae</taxon>
        <taxon>Methanolobus</taxon>
    </lineage>
</organism>
<keyword evidence="2" id="KW-0238">DNA-binding</keyword>
<dbReference type="InterPro" id="IPR036388">
    <property type="entry name" value="WH-like_DNA-bd_sf"/>
</dbReference>
<dbReference type="Pfam" id="PF24266">
    <property type="entry name" value="HTH_HVO_0163_N"/>
    <property type="match status" value="1"/>
</dbReference>
<dbReference type="PANTHER" id="PTHR36216">
    <property type="entry name" value="TRANSCRIPTIONAL REGULATOR, TRMB"/>
    <property type="match status" value="1"/>
</dbReference>
<dbReference type="Gene3D" id="1.10.10.10">
    <property type="entry name" value="Winged helix-like DNA-binding domain superfamily/Winged helix DNA-binding domain"/>
    <property type="match status" value="2"/>
</dbReference>
<accession>A0A7Z7B123</accession>
<gene>
    <name evidence="2" type="ORF">SAMN04488589_2210</name>
</gene>
<dbReference type="Pfam" id="PF13412">
    <property type="entry name" value="HTH_24"/>
    <property type="match status" value="1"/>
</dbReference>
<dbReference type="InterPro" id="IPR036390">
    <property type="entry name" value="WH_DNA-bd_sf"/>
</dbReference>
<feature type="domain" description="HVO-0163 N-terminal HTH" evidence="1">
    <location>
        <begin position="6"/>
        <end position="75"/>
    </location>
</feature>
<dbReference type="EMBL" id="FNCA01000007">
    <property type="protein sequence ID" value="SDG11782.1"/>
    <property type="molecule type" value="Genomic_DNA"/>
</dbReference>
<protein>
    <submittedName>
        <fullName evidence="2">Winged helix-turn-helix DNA-binding</fullName>
    </submittedName>
</protein>
<dbReference type="SUPFAM" id="SSF46785">
    <property type="entry name" value="Winged helix' DNA-binding domain"/>
    <property type="match status" value="2"/>
</dbReference>
<dbReference type="AlphaFoldDB" id="A0A7Z7B123"/>